<feature type="region of interest" description="Disordered" evidence="6">
    <location>
        <begin position="534"/>
        <end position="599"/>
    </location>
</feature>
<evidence type="ECO:0000313" key="8">
    <source>
        <dbReference type="EMBL" id="KAL3405957.1"/>
    </source>
</evidence>
<dbReference type="InterPro" id="IPR052115">
    <property type="entry name" value="NEXT_complex_subunit_ZCCHC8"/>
</dbReference>
<gene>
    <name evidence="8" type="ORF">TKK_001371</name>
</gene>
<protein>
    <recommendedName>
        <fullName evidence="7">PSP proline-rich domain-containing protein</fullName>
    </recommendedName>
</protein>
<keyword evidence="3" id="KW-0863">Zinc-finger</keyword>
<evidence type="ECO:0000259" key="7">
    <source>
        <dbReference type="SMART" id="SM00581"/>
    </source>
</evidence>
<dbReference type="GO" id="GO:0008270">
    <property type="term" value="F:zinc ion binding"/>
    <property type="evidence" value="ECO:0007669"/>
    <property type="project" value="UniProtKB-KW"/>
</dbReference>
<evidence type="ECO:0000256" key="2">
    <source>
        <dbReference type="ARBA" id="ARBA00022723"/>
    </source>
</evidence>
<comment type="caution">
    <text evidence="8">The sequence shown here is derived from an EMBL/GenBank/DDBJ whole genome shotgun (WGS) entry which is preliminary data.</text>
</comment>
<dbReference type="InterPro" id="IPR018247">
    <property type="entry name" value="EF_Hand_1_Ca_BS"/>
</dbReference>
<feature type="region of interest" description="Disordered" evidence="6">
    <location>
        <begin position="437"/>
        <end position="470"/>
    </location>
</feature>
<feature type="compositionally biased region" description="Pro residues" evidence="6">
    <location>
        <begin position="410"/>
        <end position="425"/>
    </location>
</feature>
<accession>A0ABD2XMC7</accession>
<dbReference type="AlphaFoldDB" id="A0ABD2XMC7"/>
<organism evidence="8 9">
    <name type="scientific">Trichogramma kaykai</name>
    <dbReference type="NCBI Taxonomy" id="54128"/>
    <lineage>
        <taxon>Eukaryota</taxon>
        <taxon>Metazoa</taxon>
        <taxon>Ecdysozoa</taxon>
        <taxon>Arthropoda</taxon>
        <taxon>Hexapoda</taxon>
        <taxon>Insecta</taxon>
        <taxon>Pterygota</taxon>
        <taxon>Neoptera</taxon>
        <taxon>Endopterygota</taxon>
        <taxon>Hymenoptera</taxon>
        <taxon>Apocrita</taxon>
        <taxon>Proctotrupomorpha</taxon>
        <taxon>Chalcidoidea</taxon>
        <taxon>Trichogrammatidae</taxon>
        <taxon>Trichogramma</taxon>
    </lineage>
</organism>
<evidence type="ECO:0000256" key="6">
    <source>
        <dbReference type="SAM" id="MobiDB-lite"/>
    </source>
</evidence>
<feature type="compositionally biased region" description="Basic and acidic residues" evidence="6">
    <location>
        <begin position="437"/>
        <end position="446"/>
    </location>
</feature>
<feature type="region of interest" description="Disordered" evidence="6">
    <location>
        <begin position="409"/>
        <end position="428"/>
    </location>
</feature>
<comment type="subcellular location">
    <subcellularLocation>
        <location evidence="1">Nucleus</location>
    </subcellularLocation>
</comment>
<dbReference type="SMART" id="SM00581">
    <property type="entry name" value="PSP"/>
    <property type="match status" value="1"/>
</dbReference>
<dbReference type="PROSITE" id="PS00018">
    <property type="entry name" value="EF_HAND_1"/>
    <property type="match status" value="1"/>
</dbReference>
<feature type="region of interest" description="Disordered" evidence="6">
    <location>
        <begin position="485"/>
        <end position="513"/>
    </location>
</feature>
<dbReference type="PANTHER" id="PTHR13316:SF0">
    <property type="entry name" value="ZINC FINGER CCHC DOMAIN-CONTAINING PROTEIN 8"/>
    <property type="match status" value="1"/>
</dbReference>
<keyword evidence="9" id="KW-1185">Reference proteome</keyword>
<evidence type="ECO:0000256" key="3">
    <source>
        <dbReference type="ARBA" id="ARBA00022771"/>
    </source>
</evidence>
<sequence length="676" mass="76293">MEKEPEIITLDDSVVSEKSSTEMSNDSIVFIDQNMDNNLSIQEVDDSFTKPEDPLLVEEGELKENEEPAFQIIFRDERSIKNFKDKIENFFKNTLLSKTKKENIRISMENLTLEIYDNGVCNEDFEKQIDDNTSNDDKNTDDCLFFTGNETGNFTLDIPLYEKTTQNPMKETDDDKEEVKKNNFTPKMSCFNCLGNHSMRDCDQPRNPAAINKNRKEHNLKKGSGLRYHMDDEQKFGHFSAGEISSNLREALGIEESELPVHIYRMRQLGYPPGWLEEARLQHSGLAVYSDGNVDHGSDEEGEIILPGDKDKYDIKKIIDFPGFNIPSRPGIQDECIEYWGSVVQVNNSKETMLSHLQHKKADDGYKRKKLSLVPSRKSNSTSLNAGDMEIEQVEETVLECVPANDLFVPPLPKDGNPLPPPPPEDVNVADIENEIVENKNDKKEYPSSLLKSTNDLENDSRTDSPSLLDLESRKKQLLAELEKSNQSCSDLDTSQQSNINTTNDTSQKSNVDELNISQQSITDELNTSQQSNIDDLNTSQQSNIDDLNTSQQSNTDELNNTSLYSNAESSSDLNSTGIENTSSIEGESHLKDSTPKNESILPSKFVSKITNKVMLGTPILKSCSPYKRLPTAEKFSKDICDVINFENLPDSTGKYDQMVGVLEKVRRTVSKLHKE</sequence>
<proteinExistence type="predicted"/>
<feature type="compositionally biased region" description="Basic and acidic residues" evidence="6">
    <location>
        <begin position="587"/>
        <end position="596"/>
    </location>
</feature>
<feature type="domain" description="PSP proline-rich" evidence="7">
    <location>
        <begin position="236"/>
        <end position="288"/>
    </location>
</feature>
<evidence type="ECO:0000256" key="4">
    <source>
        <dbReference type="ARBA" id="ARBA00022833"/>
    </source>
</evidence>
<reference evidence="8 9" key="1">
    <citation type="journal article" date="2024" name="bioRxiv">
        <title>A reference genome for Trichogramma kaykai: A tiny desert-dwelling parasitoid wasp with competing sex-ratio distorters.</title>
        <authorList>
            <person name="Culotta J."/>
            <person name="Lindsey A.R."/>
        </authorList>
    </citation>
    <scope>NUCLEOTIDE SEQUENCE [LARGE SCALE GENOMIC DNA]</scope>
    <source>
        <strain evidence="8 9">KSX58</strain>
    </source>
</reference>
<keyword evidence="2" id="KW-0479">Metal-binding</keyword>
<keyword evidence="5" id="KW-0539">Nucleus</keyword>
<name>A0ABD2XMC7_9HYME</name>
<feature type="compositionally biased region" description="Polar residues" evidence="6">
    <location>
        <begin position="485"/>
        <end position="510"/>
    </location>
</feature>
<dbReference type="Proteomes" id="UP001627154">
    <property type="component" value="Unassembled WGS sequence"/>
</dbReference>
<evidence type="ECO:0000256" key="1">
    <source>
        <dbReference type="ARBA" id="ARBA00004123"/>
    </source>
</evidence>
<dbReference type="Pfam" id="PF04046">
    <property type="entry name" value="PSP"/>
    <property type="match status" value="1"/>
</dbReference>
<dbReference type="GO" id="GO:0005634">
    <property type="term" value="C:nucleus"/>
    <property type="evidence" value="ECO:0007669"/>
    <property type="project" value="UniProtKB-SubCell"/>
</dbReference>
<feature type="compositionally biased region" description="Polar residues" evidence="6">
    <location>
        <begin position="534"/>
        <end position="586"/>
    </location>
</feature>
<keyword evidence="4" id="KW-0862">Zinc</keyword>
<evidence type="ECO:0000313" key="9">
    <source>
        <dbReference type="Proteomes" id="UP001627154"/>
    </source>
</evidence>
<dbReference type="PANTHER" id="PTHR13316">
    <property type="entry name" value="ZINC FINGER, CCHC DOMAIN CONTAINING 8"/>
    <property type="match status" value="1"/>
</dbReference>
<dbReference type="InterPro" id="IPR006568">
    <property type="entry name" value="PSP_pro-rich"/>
</dbReference>
<dbReference type="EMBL" id="JBJJXI010000019">
    <property type="protein sequence ID" value="KAL3405957.1"/>
    <property type="molecule type" value="Genomic_DNA"/>
</dbReference>
<evidence type="ECO:0000256" key="5">
    <source>
        <dbReference type="ARBA" id="ARBA00023242"/>
    </source>
</evidence>